<dbReference type="SUPFAM" id="SSF56399">
    <property type="entry name" value="ADP-ribosylation"/>
    <property type="match status" value="1"/>
</dbReference>
<dbReference type="SUPFAM" id="SSF54236">
    <property type="entry name" value="Ubiquitin-like"/>
    <property type="match status" value="1"/>
</dbReference>
<dbReference type="PANTHER" id="PTHR36649:SF29">
    <property type="entry name" value="PARP CATALYTIC DOMAIN-CONTAINING PROTEIN-RELATED"/>
    <property type="match status" value="1"/>
</dbReference>
<comment type="caution">
    <text evidence="2">The sequence shown here is derived from an EMBL/GenBank/DDBJ whole genome shotgun (WGS) entry which is preliminary data.</text>
</comment>
<dbReference type="EMBL" id="CAJNOJ010000611">
    <property type="protein sequence ID" value="CAF1496327.1"/>
    <property type="molecule type" value="Genomic_DNA"/>
</dbReference>
<dbReference type="CDD" id="cd17039">
    <property type="entry name" value="Ubl_ubiquitin_like"/>
    <property type="match status" value="1"/>
</dbReference>
<evidence type="ECO:0000259" key="1">
    <source>
        <dbReference type="PROSITE" id="PS50053"/>
    </source>
</evidence>
<dbReference type="Pfam" id="PF00240">
    <property type="entry name" value="ubiquitin"/>
    <property type="match status" value="1"/>
</dbReference>
<organism evidence="2 3">
    <name type="scientific">Adineta ricciae</name>
    <name type="common">Rotifer</name>
    <dbReference type="NCBI Taxonomy" id="249248"/>
    <lineage>
        <taxon>Eukaryota</taxon>
        <taxon>Metazoa</taxon>
        <taxon>Spiralia</taxon>
        <taxon>Gnathifera</taxon>
        <taxon>Rotifera</taxon>
        <taxon>Eurotatoria</taxon>
        <taxon>Bdelloidea</taxon>
        <taxon>Adinetida</taxon>
        <taxon>Adinetidae</taxon>
        <taxon>Adineta</taxon>
    </lineage>
</organism>
<dbReference type="InterPro" id="IPR029071">
    <property type="entry name" value="Ubiquitin-like_domsf"/>
</dbReference>
<proteinExistence type="predicted"/>
<dbReference type="PANTHER" id="PTHR36649">
    <property type="entry name" value="UBIQUITIN-LIKE DOMAIN-CONTAINING PROTEIN"/>
    <property type="match status" value="1"/>
</dbReference>
<sequence>MSRFTAIFSNDKFQKYGVDESTTVRHFKECLCREHGVPFERQRLVFRGKFLDDDKKLAEYNIQGHNIFLMETDESTTTAYATTTDKIAFASSNDENTCSQFKKDQKLLKKYYYNFPVINDDMKTSLAKAELFTEQLLSGLPSGDPADKSTLWHILTKLDGNEQRSCLFYDSSKDMRLYDTTGYLADNNREDRPIVLTLKSCCGLYNYTNDASDLEFIQLLNKHIENKYPHPIVDDILQRLSQAHRIDKSHVSIKHIVYGSINIVYTVSCLDANYLNQLPDRLKEQFDQFESVRVHPLLFRPSFDINFFDQCGDRSFYAGQHTFKIGPVGREKAYRQPIGWTRYGLKVLEKYGTDHTWLEPFRHAGNWYRAFHGTGRVQSEDFNGSIRYCDKDFAPVDAIASIMQNGFNRARVVRHGPGVYCSPNPALPEDRRYVRVVKISTQQGEKAFKCMLQVAVNPDGVLVSSNEDIWVVQNPQDIRVYGILIKEVNEANRPQCTIS</sequence>
<dbReference type="Gene3D" id="3.10.20.90">
    <property type="entry name" value="Phosphatidylinositol 3-kinase Catalytic Subunit, Chain A, domain 1"/>
    <property type="match status" value="1"/>
</dbReference>
<dbReference type="PROSITE" id="PS50053">
    <property type="entry name" value="UBIQUITIN_2"/>
    <property type="match status" value="1"/>
</dbReference>
<dbReference type="Proteomes" id="UP000663852">
    <property type="component" value="Unassembled WGS sequence"/>
</dbReference>
<reference evidence="2" key="1">
    <citation type="submission" date="2021-02" db="EMBL/GenBank/DDBJ databases">
        <authorList>
            <person name="Nowell W R."/>
        </authorList>
    </citation>
    <scope>NUCLEOTIDE SEQUENCE</scope>
</reference>
<dbReference type="InterPro" id="IPR000626">
    <property type="entry name" value="Ubiquitin-like_dom"/>
</dbReference>
<dbReference type="AlphaFoldDB" id="A0A815SRD2"/>
<accession>A0A815SRD2</accession>
<dbReference type="OrthoDB" id="428577at2759"/>
<evidence type="ECO:0000313" key="3">
    <source>
        <dbReference type="Proteomes" id="UP000663852"/>
    </source>
</evidence>
<evidence type="ECO:0000313" key="2">
    <source>
        <dbReference type="EMBL" id="CAF1496327.1"/>
    </source>
</evidence>
<feature type="domain" description="Ubiquitin-like" evidence="1">
    <location>
        <begin position="18"/>
        <end position="70"/>
    </location>
</feature>
<gene>
    <name evidence="2" type="ORF">EDS130_LOCUS42340</name>
</gene>
<name>A0A815SRD2_ADIRI</name>
<protein>
    <recommendedName>
        <fullName evidence="1">Ubiquitin-like domain-containing protein</fullName>
    </recommendedName>
</protein>
<dbReference type="SMART" id="SM00213">
    <property type="entry name" value="UBQ"/>
    <property type="match status" value="1"/>
</dbReference>